<dbReference type="AlphaFoldDB" id="A0A4R2PQP5"/>
<accession>A0A4R2PQP5</accession>
<dbReference type="EMBL" id="SLXO01000001">
    <property type="protein sequence ID" value="TCP38143.1"/>
    <property type="molecule type" value="Genomic_DNA"/>
</dbReference>
<evidence type="ECO:0000313" key="5">
    <source>
        <dbReference type="Proteomes" id="UP000295399"/>
    </source>
</evidence>
<dbReference type="InterPro" id="IPR021150">
    <property type="entry name" value="Ubiq_cyt_c_chap"/>
</dbReference>
<name>A0A4R2PQP5_RHOSA</name>
<evidence type="ECO:0000313" key="4">
    <source>
        <dbReference type="EMBL" id="TCP38143.1"/>
    </source>
</evidence>
<dbReference type="InterPro" id="IPR007129">
    <property type="entry name" value="Ubiqinol_cyt_c_chaperone_CPB3"/>
</dbReference>
<protein>
    <submittedName>
        <fullName evidence="4">Cytochrome b pre-mRNA-processing protein 3</fullName>
    </submittedName>
</protein>
<comment type="similarity">
    <text evidence="1">Belongs to the CBP3 family.</text>
</comment>
<sequence length="182" mass="20355">MFSRWRQNRTRREQAKRLYDRAVAAARRPVFYDVFGVPDTVDGRFDALILHVFALIHSLDGRDEPAAAELQQRVQECMVVDFDRSLREAGVGDLSVGKKIKSMAQAFGGRFEGYRAALIGDRDLAEAVARNLFGVETIDDAPHAKAMADYLCQAIDHLAAEPVERFEADRITFPSPRAETAA</sequence>
<comment type="similarity">
    <text evidence="2">Belongs to the UPF0174 family.</text>
</comment>
<reference evidence="4 5" key="1">
    <citation type="submission" date="2019-03" db="EMBL/GenBank/DDBJ databases">
        <title>Genomic Encyclopedia of Type Strains, Phase IV (KMG-IV): sequencing the most valuable type-strain genomes for metagenomic binning, comparative biology and taxonomic classification.</title>
        <authorList>
            <person name="Goeker M."/>
        </authorList>
    </citation>
    <scope>NUCLEOTIDE SEQUENCE [LARGE SCALE GENOMIC DNA]</scope>
    <source>
        <strain evidence="4 5">DSM 2132</strain>
    </source>
</reference>
<evidence type="ECO:0000259" key="3">
    <source>
        <dbReference type="Pfam" id="PF03981"/>
    </source>
</evidence>
<evidence type="ECO:0000256" key="2">
    <source>
        <dbReference type="ARBA" id="ARBA00006436"/>
    </source>
</evidence>
<organism evidence="4 5">
    <name type="scientific">Rhodothalassium salexigens DSM 2132</name>
    <dbReference type="NCBI Taxonomy" id="1188247"/>
    <lineage>
        <taxon>Bacteria</taxon>
        <taxon>Pseudomonadati</taxon>
        <taxon>Pseudomonadota</taxon>
        <taxon>Alphaproteobacteria</taxon>
        <taxon>Rhodothalassiales</taxon>
        <taxon>Rhodothalassiaceae</taxon>
        <taxon>Rhodothalassium</taxon>
    </lineage>
</organism>
<dbReference type="PANTHER" id="PTHR12184:SF1">
    <property type="entry name" value="UBIQUINOL-CYTOCHROME-C REDUCTASE COMPLEX ASSEMBLY FACTOR 1"/>
    <property type="match status" value="1"/>
</dbReference>
<gene>
    <name evidence="4" type="ORF">EV659_10139</name>
</gene>
<dbReference type="Proteomes" id="UP000295399">
    <property type="component" value="Unassembled WGS sequence"/>
</dbReference>
<proteinExistence type="inferred from homology"/>
<dbReference type="RefSeq" id="WP_165878623.1">
    <property type="nucleotide sequence ID" value="NZ_JACIGF010000001.1"/>
</dbReference>
<comment type="caution">
    <text evidence="4">The sequence shown here is derived from an EMBL/GenBank/DDBJ whole genome shotgun (WGS) entry which is preliminary data.</text>
</comment>
<keyword evidence="5" id="KW-1185">Reference proteome</keyword>
<feature type="domain" description="Ubiquinol-cytochrome c chaperone" evidence="3">
    <location>
        <begin position="35"/>
        <end position="173"/>
    </location>
</feature>
<dbReference type="PANTHER" id="PTHR12184">
    <property type="entry name" value="UBIQUINOL-CYTOCHROME C REDUCTASE COMPLEX ASSEMBLY FACTOR 1 FAMILY MEMBER"/>
    <property type="match status" value="1"/>
</dbReference>
<dbReference type="Pfam" id="PF03981">
    <property type="entry name" value="Ubiq_cyt_C_chap"/>
    <property type="match status" value="1"/>
</dbReference>
<evidence type="ECO:0000256" key="1">
    <source>
        <dbReference type="ARBA" id="ARBA00006407"/>
    </source>
</evidence>
<dbReference type="InParanoid" id="A0A4R2PQP5"/>